<dbReference type="Gene3D" id="1.25.40.10">
    <property type="entry name" value="Tetratricopeptide repeat domain"/>
    <property type="match status" value="1"/>
</dbReference>
<evidence type="ECO:0000256" key="5">
    <source>
        <dbReference type="SAM" id="Phobius"/>
    </source>
</evidence>
<dbReference type="HOGENOM" id="CLU_003728_12_1_9"/>
<evidence type="ECO:0000313" key="7">
    <source>
        <dbReference type="Proteomes" id="UP000032250"/>
    </source>
</evidence>
<comment type="caution">
    <text evidence="6">The sequence shown here is derived from an EMBL/GenBank/DDBJ whole genome shotgun (WGS) entry which is preliminary data.</text>
</comment>
<dbReference type="SUPFAM" id="SSF48452">
    <property type="entry name" value="TPR-like"/>
    <property type="match status" value="1"/>
</dbReference>
<dbReference type="Pfam" id="PF13181">
    <property type="entry name" value="TPR_8"/>
    <property type="match status" value="2"/>
</dbReference>
<dbReference type="PANTHER" id="PTHR44943:SF8">
    <property type="entry name" value="TPR REPEAT-CONTAINING PROTEIN MJ0263"/>
    <property type="match status" value="1"/>
</dbReference>
<keyword evidence="5" id="KW-0812">Transmembrane</keyword>
<evidence type="ECO:0000256" key="3">
    <source>
        <dbReference type="PROSITE-ProRule" id="PRU00339"/>
    </source>
</evidence>
<feature type="transmembrane region" description="Helical" evidence="5">
    <location>
        <begin position="21"/>
        <end position="37"/>
    </location>
</feature>
<dbReference type="InterPro" id="IPR011990">
    <property type="entry name" value="TPR-like_helical_dom_sf"/>
</dbReference>
<feature type="repeat" description="TPR" evidence="3">
    <location>
        <begin position="147"/>
        <end position="180"/>
    </location>
</feature>
<evidence type="ECO:0000256" key="2">
    <source>
        <dbReference type="ARBA" id="ARBA00022803"/>
    </source>
</evidence>
<feature type="compositionally biased region" description="Basic and acidic residues" evidence="4">
    <location>
        <begin position="60"/>
        <end position="73"/>
    </location>
</feature>
<dbReference type="EMBL" id="JXSU01000008">
    <property type="protein sequence ID" value="KIS22350.1"/>
    <property type="molecule type" value="Genomic_DNA"/>
</dbReference>
<evidence type="ECO:0000313" key="6">
    <source>
        <dbReference type="EMBL" id="KIS22350.1"/>
    </source>
</evidence>
<accession>A0A0D1BQ23</accession>
<protein>
    <recommendedName>
        <fullName evidence="8">Tetratricopeptide repeat protein</fullName>
    </recommendedName>
</protein>
<dbReference type="RefSeq" id="WP_043032594.1">
    <property type="nucleotide sequence ID" value="NZ_JXSU01000008.1"/>
</dbReference>
<dbReference type="OrthoDB" id="1633926at2"/>
<keyword evidence="5" id="KW-0472">Membrane</keyword>
<dbReference type="PANTHER" id="PTHR44943">
    <property type="entry name" value="CELLULOSE SYNTHASE OPERON PROTEIN C"/>
    <property type="match status" value="1"/>
</dbReference>
<keyword evidence="1" id="KW-0677">Repeat</keyword>
<dbReference type="PATRIC" id="fig|1379739.3.peg.3979"/>
<keyword evidence="2 3" id="KW-0802">TPR repeat</keyword>
<organism evidence="6 7">
    <name type="scientific">Clostridium botulinum B2 450</name>
    <dbReference type="NCBI Taxonomy" id="1379739"/>
    <lineage>
        <taxon>Bacteria</taxon>
        <taxon>Bacillati</taxon>
        <taxon>Bacillota</taxon>
        <taxon>Clostridia</taxon>
        <taxon>Eubacteriales</taxon>
        <taxon>Clostridiaceae</taxon>
        <taxon>Clostridium</taxon>
    </lineage>
</organism>
<gene>
    <name evidence="6" type="ORF">N495_18000</name>
</gene>
<keyword evidence="5" id="KW-1133">Transmembrane helix</keyword>
<evidence type="ECO:0008006" key="8">
    <source>
        <dbReference type="Google" id="ProtNLM"/>
    </source>
</evidence>
<dbReference type="AlphaFoldDB" id="A0A0D1BQ23"/>
<feature type="region of interest" description="Disordered" evidence="4">
    <location>
        <begin position="45"/>
        <end position="73"/>
    </location>
</feature>
<evidence type="ECO:0000256" key="1">
    <source>
        <dbReference type="ARBA" id="ARBA00022737"/>
    </source>
</evidence>
<name>A0A0D1BQ23_CLOBO</name>
<sequence>MRKDNKFGKGFWSKFSTKTKLSIFIILSIVAIFSIYYNNLKQSQNNNINKNTENNTSIKLESKDKKNNKDSKSKINKELEEKCEKGKKLFFDKKYDEAIKVQDEVIKEDSNFYKAYNIKGIALCYSGNFEEGMKNIDKSLDINPDYGYARFNKALAYELYERFDEALKWYDKALDIEKYEWSYYGKASIYGRRGDVKNTVECLKKAIEISPGVKEEAKHEEDFEPVKNSEEFKALIK</sequence>
<dbReference type="Proteomes" id="UP000032250">
    <property type="component" value="Unassembled WGS sequence"/>
</dbReference>
<feature type="repeat" description="TPR" evidence="3">
    <location>
        <begin position="113"/>
        <end position="146"/>
    </location>
</feature>
<proteinExistence type="predicted"/>
<dbReference type="InterPro" id="IPR051685">
    <property type="entry name" value="Ycf3/AcsC/BcsC/TPR_MFPF"/>
</dbReference>
<dbReference type="SMART" id="SM00028">
    <property type="entry name" value="TPR"/>
    <property type="match status" value="4"/>
</dbReference>
<evidence type="ECO:0000256" key="4">
    <source>
        <dbReference type="SAM" id="MobiDB-lite"/>
    </source>
</evidence>
<feature type="compositionally biased region" description="Low complexity" evidence="4">
    <location>
        <begin position="45"/>
        <end position="59"/>
    </location>
</feature>
<dbReference type="InterPro" id="IPR019734">
    <property type="entry name" value="TPR_rpt"/>
</dbReference>
<dbReference type="PROSITE" id="PS50005">
    <property type="entry name" value="TPR"/>
    <property type="match status" value="2"/>
</dbReference>
<dbReference type="NCBIfam" id="NF047558">
    <property type="entry name" value="TPR_END_plus"/>
    <property type="match status" value="1"/>
</dbReference>
<reference evidence="6 7" key="1">
    <citation type="submission" date="2014-06" db="EMBL/GenBank/DDBJ databases">
        <title>Genome characterization of distinct group I Clostridium botulinum lineages.</title>
        <authorList>
            <person name="Giordani F."/>
            <person name="Anselmo A."/>
            <person name="Fillo S."/>
            <person name="Palozzi A.M."/>
            <person name="Fortunato A."/>
            <person name="Gentile B."/>
            <person name="Ciammaruconi A."/>
            <person name="Anniballi F."/>
            <person name="De Medici D."/>
            <person name="Lista F."/>
        </authorList>
    </citation>
    <scope>NUCLEOTIDE SEQUENCE [LARGE SCALE GENOMIC DNA]</scope>
    <source>
        <strain evidence="6 7">B2 450</strain>
    </source>
</reference>